<sequence>MLPAETLAAARTILGPSRAESSTSAGREVPIQMGPRGGCCVSEVELRFSWPRASVPRKHPRRAPCHRQPEAFLRCIAGLGRQRLTAAAYGSGRERRRHRAAAMPRKPFPTQARVLLDSSPATLQQLVCPTSDRVPLSRSRSLPSSRRATGYGRLSANQRKPFPEAFPPLSPCSRCQFLFFAAGTRAYLGPREITPHRCSLLSSHLNPPRPWPADPPL</sequence>
<feature type="compositionally biased region" description="Low complexity" evidence="1">
    <location>
        <begin position="134"/>
        <end position="147"/>
    </location>
</feature>
<reference evidence="2" key="1">
    <citation type="journal article" date="2020" name="Stud. Mycol.">
        <title>101 Dothideomycetes genomes: a test case for predicting lifestyles and emergence of pathogens.</title>
        <authorList>
            <person name="Haridas S."/>
            <person name="Albert R."/>
            <person name="Binder M."/>
            <person name="Bloem J."/>
            <person name="Labutti K."/>
            <person name="Salamov A."/>
            <person name="Andreopoulos B."/>
            <person name="Baker S."/>
            <person name="Barry K."/>
            <person name="Bills G."/>
            <person name="Bluhm B."/>
            <person name="Cannon C."/>
            <person name="Castanera R."/>
            <person name="Culley D."/>
            <person name="Daum C."/>
            <person name="Ezra D."/>
            <person name="Gonzalez J."/>
            <person name="Henrissat B."/>
            <person name="Kuo A."/>
            <person name="Liang C."/>
            <person name="Lipzen A."/>
            <person name="Lutzoni F."/>
            <person name="Magnuson J."/>
            <person name="Mondo S."/>
            <person name="Nolan M."/>
            <person name="Ohm R."/>
            <person name="Pangilinan J."/>
            <person name="Park H.-J."/>
            <person name="Ramirez L."/>
            <person name="Alfaro M."/>
            <person name="Sun H."/>
            <person name="Tritt A."/>
            <person name="Yoshinaga Y."/>
            <person name="Zwiers L.-H."/>
            <person name="Turgeon B."/>
            <person name="Goodwin S."/>
            <person name="Spatafora J."/>
            <person name="Crous P."/>
            <person name="Grigoriev I."/>
        </authorList>
    </citation>
    <scope>NUCLEOTIDE SEQUENCE</scope>
    <source>
        <strain evidence="2">CBS 627.86</strain>
    </source>
</reference>
<dbReference type="AlphaFoldDB" id="A0A6A5YZ82"/>
<proteinExistence type="predicted"/>
<evidence type="ECO:0000256" key="1">
    <source>
        <dbReference type="SAM" id="MobiDB-lite"/>
    </source>
</evidence>
<accession>A0A6A5YZ82</accession>
<dbReference type="Proteomes" id="UP000799770">
    <property type="component" value="Unassembled WGS sequence"/>
</dbReference>
<name>A0A6A5YZ82_9PLEO</name>
<keyword evidence="3" id="KW-1185">Reference proteome</keyword>
<gene>
    <name evidence="2" type="ORF">BDV96DRAFT_163814</name>
</gene>
<organism evidence="2 3">
    <name type="scientific">Lophiotrema nucula</name>
    <dbReference type="NCBI Taxonomy" id="690887"/>
    <lineage>
        <taxon>Eukaryota</taxon>
        <taxon>Fungi</taxon>
        <taxon>Dikarya</taxon>
        <taxon>Ascomycota</taxon>
        <taxon>Pezizomycotina</taxon>
        <taxon>Dothideomycetes</taxon>
        <taxon>Pleosporomycetidae</taxon>
        <taxon>Pleosporales</taxon>
        <taxon>Lophiotremataceae</taxon>
        <taxon>Lophiotrema</taxon>
    </lineage>
</organism>
<evidence type="ECO:0000313" key="2">
    <source>
        <dbReference type="EMBL" id="KAF2112489.1"/>
    </source>
</evidence>
<evidence type="ECO:0000313" key="3">
    <source>
        <dbReference type="Proteomes" id="UP000799770"/>
    </source>
</evidence>
<feature type="region of interest" description="Disordered" evidence="1">
    <location>
        <begin position="134"/>
        <end position="162"/>
    </location>
</feature>
<protein>
    <submittedName>
        <fullName evidence="2">Uncharacterized protein</fullName>
    </submittedName>
</protein>
<dbReference type="EMBL" id="ML977331">
    <property type="protein sequence ID" value="KAF2112489.1"/>
    <property type="molecule type" value="Genomic_DNA"/>
</dbReference>